<reference evidence="3 4" key="1">
    <citation type="submission" date="2019-08" db="EMBL/GenBank/DDBJ databases">
        <title>In-depth cultivation of the pig gut microbiome towards novel bacterial diversity and tailored functional studies.</title>
        <authorList>
            <person name="Wylensek D."/>
            <person name="Hitch T.C.A."/>
            <person name="Clavel T."/>
        </authorList>
    </citation>
    <scope>NUCLEOTIDE SEQUENCE [LARGE SCALE GENOMIC DNA]</scope>
    <source>
        <strain evidence="3 4">WCA-389-WT-23D1</strain>
    </source>
</reference>
<comment type="caution">
    <text evidence="3">The sequence shown here is derived from an EMBL/GenBank/DDBJ whole genome shotgun (WGS) entry which is preliminary data.</text>
</comment>
<name>A0A7X2NJE8_9CLOT</name>
<gene>
    <name evidence="3" type="ORF">FYJ39_05455</name>
</gene>
<keyword evidence="4" id="KW-1185">Reference proteome</keyword>
<proteinExistence type="predicted"/>
<dbReference type="EMBL" id="VUMD01000004">
    <property type="protein sequence ID" value="MSS36034.1"/>
    <property type="molecule type" value="Genomic_DNA"/>
</dbReference>
<keyword evidence="1" id="KW-0175">Coiled coil</keyword>
<evidence type="ECO:0000259" key="2">
    <source>
        <dbReference type="Pfam" id="PF03432"/>
    </source>
</evidence>
<sequence>MATTRLMPLHTGKGRTVGQAISDIIDYSKNPQKTDNGRLITSWQCDSRIADAEFLFTKNQYIQKTGRVRGEDDVIAYHLRQSFVPGEITPEEANRLGCKLAKRFTKGNHAYIVCTHIDKEHIHNHVIWNSTALDQTRKFRNFWGSTRAVRRLNDTICIENGYSIVENPKRHGKSYNKWLGDKKKPSHRERICAAIDDALAQKPESLEALLELLQQAGYEIKGKKVPSLFGGEQQYSIRMDTLGAGYTPEDLRAVIAGEKEHKPRKRWTGTATPEKRSGNLLVDIQAKLQEGKGVGYARWATLFNLKQMAQTVAYLQDHELIDYSVLSEKAAAASTRFNELSAKIKSAEARMAEIAVMRTHIINYAKTRDTYVAYRKAGYSKKFLAEHESEVTLHKAAKKFFDDQGIQKLPTVKSLQAEYAALMTEKKAAYAEYRKAREDMKELLTAKANIDRILELEEVREEPNVQKEKEAEQR</sequence>
<dbReference type="Proteomes" id="UP000429958">
    <property type="component" value="Unassembled WGS sequence"/>
</dbReference>
<dbReference type="InterPro" id="IPR005094">
    <property type="entry name" value="Endonuclease_MobA/VirD2"/>
</dbReference>
<dbReference type="Pfam" id="PF03432">
    <property type="entry name" value="Relaxase"/>
    <property type="match status" value="1"/>
</dbReference>
<evidence type="ECO:0000313" key="4">
    <source>
        <dbReference type="Proteomes" id="UP000429958"/>
    </source>
</evidence>
<feature type="domain" description="MobA/VirD2-like nuclease" evidence="2">
    <location>
        <begin position="27"/>
        <end position="161"/>
    </location>
</feature>
<dbReference type="AlphaFoldDB" id="A0A7X2NJE8"/>
<protein>
    <submittedName>
        <fullName evidence="3">Relaxase/mobilization nuclease domain-containing protein</fullName>
    </submittedName>
</protein>
<organism evidence="3 4">
    <name type="scientific">Clostridium porci</name>
    <dbReference type="NCBI Taxonomy" id="2605778"/>
    <lineage>
        <taxon>Bacteria</taxon>
        <taxon>Bacillati</taxon>
        <taxon>Bacillota</taxon>
        <taxon>Clostridia</taxon>
        <taxon>Eubacteriales</taxon>
        <taxon>Clostridiaceae</taxon>
        <taxon>Clostridium</taxon>
    </lineage>
</organism>
<feature type="coiled-coil region" evidence="1">
    <location>
        <begin position="412"/>
        <end position="446"/>
    </location>
</feature>
<evidence type="ECO:0000313" key="3">
    <source>
        <dbReference type="EMBL" id="MSS36034.1"/>
    </source>
</evidence>
<dbReference type="RefSeq" id="WP_154471482.1">
    <property type="nucleotide sequence ID" value="NZ_VUMD01000004.1"/>
</dbReference>
<evidence type="ECO:0000256" key="1">
    <source>
        <dbReference type="SAM" id="Coils"/>
    </source>
</evidence>
<accession>A0A7X2NJE8</accession>